<dbReference type="AlphaFoldDB" id="A0A645G1Q1"/>
<protein>
    <submittedName>
        <fullName evidence="1">Uncharacterized protein</fullName>
    </submittedName>
</protein>
<sequence length="111" mass="12666">MKRPSTYGNDVLQSSTQFNSDDIRVPVDPEIRIHEQFLHITCILFVLGCGSDRCDVFFGDFFRMARSGKDNQAIVFLCRNLFLDDDGNPFMGILFQSFAGMYQVRPCLAVQ</sequence>
<evidence type="ECO:0000313" key="1">
    <source>
        <dbReference type="EMBL" id="MPN20565.1"/>
    </source>
</evidence>
<reference evidence="1" key="1">
    <citation type="submission" date="2019-08" db="EMBL/GenBank/DDBJ databases">
        <authorList>
            <person name="Kucharzyk K."/>
            <person name="Murdoch R.W."/>
            <person name="Higgins S."/>
            <person name="Loffler F."/>
        </authorList>
    </citation>
    <scope>NUCLEOTIDE SEQUENCE</scope>
</reference>
<accession>A0A645G1Q1</accession>
<name>A0A645G1Q1_9ZZZZ</name>
<comment type="caution">
    <text evidence="1">The sequence shown here is derived from an EMBL/GenBank/DDBJ whole genome shotgun (WGS) entry which is preliminary data.</text>
</comment>
<gene>
    <name evidence="1" type="ORF">SDC9_167944</name>
</gene>
<proteinExistence type="predicted"/>
<organism evidence="1">
    <name type="scientific">bioreactor metagenome</name>
    <dbReference type="NCBI Taxonomy" id="1076179"/>
    <lineage>
        <taxon>unclassified sequences</taxon>
        <taxon>metagenomes</taxon>
        <taxon>ecological metagenomes</taxon>
    </lineage>
</organism>
<dbReference type="EMBL" id="VSSQ01068360">
    <property type="protein sequence ID" value="MPN20565.1"/>
    <property type="molecule type" value="Genomic_DNA"/>
</dbReference>